<evidence type="ECO:0000256" key="4">
    <source>
        <dbReference type="ARBA" id="ARBA00022989"/>
    </source>
</evidence>
<evidence type="ECO:0000313" key="10">
    <source>
        <dbReference type="Proteomes" id="UP000799438"/>
    </source>
</evidence>
<feature type="transmembrane region" description="Helical" evidence="7">
    <location>
        <begin position="267"/>
        <end position="291"/>
    </location>
</feature>
<dbReference type="PROSITE" id="PS50850">
    <property type="entry name" value="MFS"/>
    <property type="match status" value="1"/>
</dbReference>
<evidence type="ECO:0000256" key="1">
    <source>
        <dbReference type="ARBA" id="ARBA00004141"/>
    </source>
</evidence>
<dbReference type="InterPro" id="IPR011701">
    <property type="entry name" value="MFS"/>
</dbReference>
<proteinExistence type="inferred from homology"/>
<comment type="similarity">
    <text evidence="2">Belongs to the major facilitator superfamily.</text>
</comment>
<dbReference type="AlphaFoldDB" id="A0A6A6AYY5"/>
<dbReference type="PANTHER" id="PTHR23502">
    <property type="entry name" value="MAJOR FACILITATOR SUPERFAMILY"/>
    <property type="match status" value="1"/>
</dbReference>
<feature type="transmembrane region" description="Helical" evidence="7">
    <location>
        <begin position="134"/>
        <end position="156"/>
    </location>
</feature>
<dbReference type="CDD" id="cd17323">
    <property type="entry name" value="MFS_Tpo1_MDR_like"/>
    <property type="match status" value="1"/>
</dbReference>
<comment type="subcellular location">
    <subcellularLocation>
        <location evidence="1">Membrane</location>
        <topology evidence="1">Multi-pass membrane protein</topology>
    </subcellularLocation>
</comment>
<dbReference type="InterPro" id="IPR036259">
    <property type="entry name" value="MFS_trans_sf"/>
</dbReference>
<accession>A0A6A6AYY5</accession>
<dbReference type="InterPro" id="IPR020846">
    <property type="entry name" value="MFS_dom"/>
</dbReference>
<protein>
    <recommendedName>
        <fullName evidence="8">Major facilitator superfamily (MFS) profile domain-containing protein</fullName>
    </recommendedName>
</protein>
<reference evidence="9" key="1">
    <citation type="journal article" date="2020" name="Stud. Mycol.">
        <title>101 Dothideomycetes genomes: a test case for predicting lifestyles and emergence of pathogens.</title>
        <authorList>
            <person name="Haridas S."/>
            <person name="Albert R."/>
            <person name="Binder M."/>
            <person name="Bloem J."/>
            <person name="Labutti K."/>
            <person name="Salamov A."/>
            <person name="Andreopoulos B."/>
            <person name="Baker S."/>
            <person name="Barry K."/>
            <person name="Bills G."/>
            <person name="Bluhm B."/>
            <person name="Cannon C."/>
            <person name="Castanera R."/>
            <person name="Culley D."/>
            <person name="Daum C."/>
            <person name="Ezra D."/>
            <person name="Gonzalez J."/>
            <person name="Henrissat B."/>
            <person name="Kuo A."/>
            <person name="Liang C."/>
            <person name="Lipzen A."/>
            <person name="Lutzoni F."/>
            <person name="Magnuson J."/>
            <person name="Mondo S."/>
            <person name="Nolan M."/>
            <person name="Ohm R."/>
            <person name="Pangilinan J."/>
            <person name="Park H.-J."/>
            <person name="Ramirez L."/>
            <person name="Alfaro M."/>
            <person name="Sun H."/>
            <person name="Tritt A."/>
            <person name="Yoshinaga Y."/>
            <person name="Zwiers L.-H."/>
            <person name="Turgeon B."/>
            <person name="Goodwin S."/>
            <person name="Spatafora J."/>
            <person name="Crous P."/>
            <person name="Grigoriev I."/>
        </authorList>
    </citation>
    <scope>NUCLEOTIDE SEQUENCE</scope>
    <source>
        <strain evidence="9">CBS 121167</strain>
    </source>
</reference>
<feature type="transmembrane region" description="Helical" evidence="7">
    <location>
        <begin position="311"/>
        <end position="331"/>
    </location>
</feature>
<organism evidence="9 10">
    <name type="scientific">Aplosporella prunicola CBS 121167</name>
    <dbReference type="NCBI Taxonomy" id="1176127"/>
    <lineage>
        <taxon>Eukaryota</taxon>
        <taxon>Fungi</taxon>
        <taxon>Dikarya</taxon>
        <taxon>Ascomycota</taxon>
        <taxon>Pezizomycotina</taxon>
        <taxon>Dothideomycetes</taxon>
        <taxon>Dothideomycetes incertae sedis</taxon>
        <taxon>Botryosphaeriales</taxon>
        <taxon>Aplosporellaceae</taxon>
        <taxon>Aplosporella</taxon>
    </lineage>
</organism>
<keyword evidence="4 7" id="KW-1133">Transmembrane helix</keyword>
<keyword evidence="5 7" id="KW-0472">Membrane</keyword>
<dbReference type="OrthoDB" id="5296287at2759"/>
<evidence type="ECO:0000313" key="9">
    <source>
        <dbReference type="EMBL" id="KAF2136478.1"/>
    </source>
</evidence>
<name>A0A6A6AYY5_9PEZI</name>
<evidence type="ECO:0000259" key="8">
    <source>
        <dbReference type="PROSITE" id="PS50850"/>
    </source>
</evidence>
<dbReference type="GO" id="GO:0016020">
    <property type="term" value="C:membrane"/>
    <property type="evidence" value="ECO:0007669"/>
    <property type="project" value="UniProtKB-SubCell"/>
</dbReference>
<dbReference type="GeneID" id="54302907"/>
<dbReference type="Proteomes" id="UP000799438">
    <property type="component" value="Unassembled WGS sequence"/>
</dbReference>
<feature type="transmembrane region" description="Helical" evidence="7">
    <location>
        <begin position="411"/>
        <end position="434"/>
    </location>
</feature>
<gene>
    <name evidence="9" type="ORF">K452DRAFT_343111</name>
</gene>
<evidence type="ECO:0000256" key="5">
    <source>
        <dbReference type="ARBA" id="ARBA00023136"/>
    </source>
</evidence>
<feature type="region of interest" description="Disordered" evidence="6">
    <location>
        <begin position="1"/>
        <end position="20"/>
    </location>
</feature>
<dbReference type="FunFam" id="1.20.1250.20:FF:000011">
    <property type="entry name" value="MFS multidrug transporter, putative"/>
    <property type="match status" value="1"/>
</dbReference>
<feature type="transmembrane region" description="Helical" evidence="7">
    <location>
        <begin position="446"/>
        <end position="466"/>
    </location>
</feature>
<dbReference type="EMBL" id="ML995519">
    <property type="protein sequence ID" value="KAF2136478.1"/>
    <property type="molecule type" value="Genomic_DNA"/>
</dbReference>
<feature type="transmembrane region" description="Helical" evidence="7">
    <location>
        <begin position="43"/>
        <end position="68"/>
    </location>
</feature>
<dbReference type="PANTHER" id="PTHR23502:SF68">
    <property type="entry name" value="MULTIDRUG TRANSPORTER, PUTATIVE (AFU_ORTHOLOGUE AFUA_3G01120)-RELATED"/>
    <property type="match status" value="1"/>
</dbReference>
<evidence type="ECO:0000256" key="2">
    <source>
        <dbReference type="ARBA" id="ARBA00008335"/>
    </source>
</evidence>
<keyword evidence="3 7" id="KW-0812">Transmembrane</keyword>
<dbReference type="Gene3D" id="1.20.1250.20">
    <property type="entry name" value="MFS general substrate transporter like domains"/>
    <property type="match status" value="1"/>
</dbReference>
<feature type="domain" description="Major facilitator superfamily (MFS) profile" evidence="8">
    <location>
        <begin position="42"/>
        <end position="472"/>
    </location>
</feature>
<evidence type="ECO:0000256" key="6">
    <source>
        <dbReference type="SAM" id="MobiDB-lite"/>
    </source>
</evidence>
<sequence length="480" mass="52471">MSYDTEAGLPESQRSDSNIVDWDGQDDLNFPQNWQKSIRLGHVAVAGTTAFLSNIGSTGFAIAASSLAHEFHITNSTLETLTVTLYLLGFALGPLVIAPLSETYGRLPVYYTCLTCSIVFLNACAQAPNVAVFLVFRFITGISGSGPATIGGGTIADVMPKESRGGAMALYGLGPLMGPVIGPIINGFVVEHLNWRWIFRILSIATSIVTLCAVFFMRETYAPLLLQRKAARLRKETGNYALCTNYDKKPGTLQTLRRAIVRPIKMLTLSPIVMALSIFTAFVFGLQVLLITTFPNVYKEQYGWSQSISGLAYLGLGVGILIALVAFGMLSDKVVNARAKAKGEKWKPEGRFLIMMWFSPAWPIGFFWYGWAAYYSTHWILPIIGTAWIGFGSLSIMLPIQLYLVDAFGPVTAASALAANTVLRAFAACFLPLAGPKLYETLNLGWGNSLLGFLAVAFTTLPVIFFKYGELIRMKWPVEL</sequence>
<feature type="transmembrane region" description="Helical" evidence="7">
    <location>
        <begin position="379"/>
        <end position="404"/>
    </location>
</feature>
<feature type="transmembrane region" description="Helical" evidence="7">
    <location>
        <begin position="109"/>
        <end position="128"/>
    </location>
</feature>
<feature type="transmembrane region" description="Helical" evidence="7">
    <location>
        <begin position="80"/>
        <end position="97"/>
    </location>
</feature>
<feature type="transmembrane region" description="Helical" evidence="7">
    <location>
        <begin position="168"/>
        <end position="185"/>
    </location>
</feature>
<evidence type="ECO:0000256" key="3">
    <source>
        <dbReference type="ARBA" id="ARBA00022692"/>
    </source>
</evidence>
<dbReference type="GO" id="GO:0022857">
    <property type="term" value="F:transmembrane transporter activity"/>
    <property type="evidence" value="ECO:0007669"/>
    <property type="project" value="InterPro"/>
</dbReference>
<feature type="transmembrane region" description="Helical" evidence="7">
    <location>
        <begin position="197"/>
        <end position="217"/>
    </location>
</feature>
<dbReference type="Pfam" id="PF07690">
    <property type="entry name" value="MFS_1"/>
    <property type="match status" value="1"/>
</dbReference>
<dbReference type="RefSeq" id="XP_033392196.1">
    <property type="nucleotide sequence ID" value="XM_033545401.1"/>
</dbReference>
<dbReference type="SUPFAM" id="SSF103473">
    <property type="entry name" value="MFS general substrate transporter"/>
    <property type="match status" value="1"/>
</dbReference>
<feature type="transmembrane region" description="Helical" evidence="7">
    <location>
        <begin position="352"/>
        <end position="373"/>
    </location>
</feature>
<keyword evidence="10" id="KW-1185">Reference proteome</keyword>
<evidence type="ECO:0000256" key="7">
    <source>
        <dbReference type="SAM" id="Phobius"/>
    </source>
</evidence>